<evidence type="ECO:0000256" key="4">
    <source>
        <dbReference type="ARBA" id="ARBA00023263"/>
    </source>
</evidence>
<evidence type="ECO:0000313" key="7">
    <source>
        <dbReference type="Proteomes" id="UP000824410"/>
    </source>
</evidence>
<organism evidence="6 7">
    <name type="scientific">Providencia rettgeri</name>
    <dbReference type="NCBI Taxonomy" id="587"/>
    <lineage>
        <taxon>Bacteria</taxon>
        <taxon>Pseudomonadati</taxon>
        <taxon>Pseudomonadota</taxon>
        <taxon>Gammaproteobacteria</taxon>
        <taxon>Enterobacterales</taxon>
        <taxon>Morganellaceae</taxon>
        <taxon>Providencia</taxon>
    </lineage>
</organism>
<dbReference type="GO" id="GO:0009289">
    <property type="term" value="C:pilus"/>
    <property type="evidence" value="ECO:0007669"/>
    <property type="project" value="UniProtKB-SubCell"/>
</dbReference>
<dbReference type="InterPro" id="IPR050263">
    <property type="entry name" value="Bact_Fimbrial_Adh_Pro"/>
</dbReference>
<evidence type="ECO:0000256" key="3">
    <source>
        <dbReference type="ARBA" id="ARBA00022729"/>
    </source>
</evidence>
<evidence type="ECO:0000256" key="1">
    <source>
        <dbReference type="ARBA" id="ARBA00004561"/>
    </source>
</evidence>
<dbReference type="PANTHER" id="PTHR33420:SF3">
    <property type="entry name" value="FIMBRIAL SUBUNIT ELFA"/>
    <property type="match status" value="1"/>
</dbReference>
<proteinExistence type="inferred from homology"/>
<feature type="domain" description="Fimbrial-type adhesion" evidence="5">
    <location>
        <begin position="24"/>
        <end position="165"/>
    </location>
</feature>
<evidence type="ECO:0000313" key="6">
    <source>
        <dbReference type="EMBL" id="MBX6982840.1"/>
    </source>
</evidence>
<comment type="similarity">
    <text evidence="2">Belongs to the fimbrial protein family.</text>
</comment>
<dbReference type="Gene3D" id="2.60.40.1090">
    <property type="entry name" value="Fimbrial-type adhesion domain"/>
    <property type="match status" value="1"/>
</dbReference>
<evidence type="ECO:0000256" key="2">
    <source>
        <dbReference type="ARBA" id="ARBA00006671"/>
    </source>
</evidence>
<keyword evidence="3" id="KW-0732">Signal</keyword>
<dbReference type="EMBL" id="SHDO01000035">
    <property type="protein sequence ID" value="MBX6982840.1"/>
    <property type="molecule type" value="Genomic_DNA"/>
</dbReference>
<dbReference type="GO" id="GO:0043709">
    <property type="term" value="P:cell adhesion involved in single-species biofilm formation"/>
    <property type="evidence" value="ECO:0007669"/>
    <property type="project" value="TreeGrafter"/>
</dbReference>
<comment type="subcellular location">
    <subcellularLocation>
        <location evidence="1">Fimbrium</location>
    </subcellularLocation>
</comment>
<dbReference type="SUPFAM" id="SSF49401">
    <property type="entry name" value="Bacterial adhesins"/>
    <property type="match status" value="1"/>
</dbReference>
<comment type="caution">
    <text evidence="6">The sequence shown here is derived from an EMBL/GenBank/DDBJ whole genome shotgun (WGS) entry which is preliminary data.</text>
</comment>
<dbReference type="InterPro" id="IPR000259">
    <property type="entry name" value="Adhesion_dom_fimbrial"/>
</dbReference>
<dbReference type="InterPro" id="IPR036937">
    <property type="entry name" value="Adhesion_dom_fimbrial_sf"/>
</dbReference>
<name>A0A8E3YM65_PRORE</name>
<accession>A0A8E3YM65</accession>
<gene>
    <name evidence="6" type="ORF">EX242_21610</name>
</gene>
<dbReference type="Proteomes" id="UP000824410">
    <property type="component" value="Unassembled WGS sequence"/>
</dbReference>
<protein>
    <submittedName>
        <fullName evidence="6">Type 1 fimbrial protein</fullName>
    </submittedName>
</protein>
<dbReference type="RefSeq" id="WP_042848575.1">
    <property type="nucleotide sequence ID" value="NZ_ABEXOQ020000034.1"/>
</dbReference>
<dbReference type="InterPro" id="IPR008966">
    <property type="entry name" value="Adhesion_dom_sf"/>
</dbReference>
<keyword evidence="4" id="KW-0281">Fimbrium</keyword>
<evidence type="ECO:0000259" key="5">
    <source>
        <dbReference type="Pfam" id="PF00419"/>
    </source>
</evidence>
<dbReference type="AlphaFoldDB" id="A0A8E3YM65"/>
<reference evidence="6" key="1">
    <citation type="submission" date="2019-02" db="EMBL/GenBank/DDBJ databases">
        <title>Genomic characterization of isolates from hospital effluents in KZN, South Africa.</title>
        <authorList>
            <person name="Ntshobeni N."/>
            <person name="Allam M."/>
            <person name="Ismail A."/>
            <person name="Amoako D."/>
            <person name="Essack S."/>
            <person name="Chenia H."/>
        </authorList>
    </citation>
    <scope>NUCLEOTIDE SEQUENCE</scope>
    <source>
        <strain evidence="6">AFE97_S1</strain>
    </source>
</reference>
<dbReference type="Pfam" id="PF00419">
    <property type="entry name" value="Fimbrial"/>
    <property type="match status" value="1"/>
</dbReference>
<dbReference type="PANTHER" id="PTHR33420">
    <property type="entry name" value="FIMBRIAL SUBUNIT ELFA-RELATED"/>
    <property type="match status" value="1"/>
</dbReference>
<sequence length="166" mass="18464">MIKFIFSILIITMTPIAFSSDLLINFNGNLIDKKCEIKQSEITIQFIPYSLGYIEVNGNISDKKPLKIEFENCTPTMMDKIIKISLSSTNIYKQNGIDYLTTQGGTGLIVGLESLDGELISFNQPLEVRVSSENKAELVLNTYLKKGDFARPGTVHGTASIMVNYN</sequence>